<organism evidence="1">
    <name type="scientific">freshwater metagenome</name>
    <dbReference type="NCBI Taxonomy" id="449393"/>
    <lineage>
        <taxon>unclassified sequences</taxon>
        <taxon>metagenomes</taxon>
        <taxon>ecological metagenomes</taxon>
    </lineage>
</organism>
<evidence type="ECO:0000313" key="1">
    <source>
        <dbReference type="EMBL" id="CAB4897408.1"/>
    </source>
</evidence>
<sequence length="32" mass="3655">MFQLLMSWSNFDASQKRPESVVAVLMLQLPMG</sequence>
<name>A0A6J7FTT9_9ZZZZ</name>
<dbReference type="EMBL" id="CAFBLP010000155">
    <property type="protein sequence ID" value="CAB4897408.1"/>
    <property type="molecule type" value="Genomic_DNA"/>
</dbReference>
<gene>
    <name evidence="1" type="ORF">UFOPK3376_03226</name>
</gene>
<reference evidence="1" key="1">
    <citation type="submission" date="2020-05" db="EMBL/GenBank/DDBJ databases">
        <authorList>
            <person name="Chiriac C."/>
            <person name="Salcher M."/>
            <person name="Ghai R."/>
            <person name="Kavagutti S V."/>
        </authorList>
    </citation>
    <scope>NUCLEOTIDE SEQUENCE</scope>
</reference>
<accession>A0A6J7FTT9</accession>
<dbReference type="AlphaFoldDB" id="A0A6J7FTT9"/>
<proteinExistence type="predicted"/>
<protein>
    <submittedName>
        <fullName evidence="1">Unannotated protein</fullName>
    </submittedName>
</protein>